<feature type="domain" description="RapA2 cadherin-like" evidence="3">
    <location>
        <begin position="2708"/>
        <end position="2802"/>
    </location>
</feature>
<name>A0A024HGY8_PSEKB</name>
<keyword evidence="5" id="KW-1185">Reference proteome</keyword>
<dbReference type="eggNOG" id="COG3898">
    <property type="taxonomic scope" value="Bacteria"/>
</dbReference>
<feature type="domain" description="RapA2 cadherin-like" evidence="3">
    <location>
        <begin position="2138"/>
        <end position="2234"/>
    </location>
</feature>
<dbReference type="eggNOG" id="COG4932">
    <property type="taxonomic scope" value="Bacteria"/>
</dbReference>
<feature type="compositionally biased region" description="Polar residues" evidence="1">
    <location>
        <begin position="2166"/>
        <end position="2177"/>
    </location>
</feature>
<dbReference type="SUPFAM" id="SSF117074">
    <property type="entry name" value="Hypothetical protein PA1324"/>
    <property type="match status" value="1"/>
</dbReference>
<feature type="domain" description="RapA2 cadherin-like" evidence="3">
    <location>
        <begin position="2574"/>
        <end position="2667"/>
    </location>
</feature>
<dbReference type="PATRIC" id="fig|1301098.3.peg.2983"/>
<feature type="region of interest" description="Disordered" evidence="1">
    <location>
        <begin position="33"/>
        <end position="69"/>
    </location>
</feature>
<dbReference type="NCBIfam" id="TIGR01965">
    <property type="entry name" value="VCBS_repeat"/>
    <property type="match status" value="11"/>
</dbReference>
<feature type="domain" description="RapA2 cadherin-like" evidence="3">
    <location>
        <begin position="3236"/>
        <end position="3329"/>
    </location>
</feature>
<dbReference type="EMBL" id="HG322950">
    <property type="protein sequence ID" value="CDF84305.1"/>
    <property type="molecule type" value="Genomic_DNA"/>
</dbReference>
<evidence type="ECO:0000259" key="2">
    <source>
        <dbReference type="Pfam" id="PF14252"/>
    </source>
</evidence>
<feature type="domain" description="RapA2 cadherin-like" evidence="3">
    <location>
        <begin position="2839"/>
        <end position="2928"/>
    </location>
</feature>
<dbReference type="Proteomes" id="UP000025241">
    <property type="component" value="Chromosome I"/>
</dbReference>
<feature type="region of interest" description="Disordered" evidence="1">
    <location>
        <begin position="1459"/>
        <end position="1479"/>
    </location>
</feature>
<organism evidence="4 5">
    <name type="scientific">Pseudomonas knackmussii (strain DSM 6978 / CCUG 54928 / LMG 23759 / B13)</name>
    <dbReference type="NCBI Taxonomy" id="1301098"/>
    <lineage>
        <taxon>Bacteria</taxon>
        <taxon>Pseudomonadati</taxon>
        <taxon>Pseudomonadota</taxon>
        <taxon>Gammaproteobacteria</taxon>
        <taxon>Pseudomonadales</taxon>
        <taxon>Pseudomonadaceae</taxon>
        <taxon>Pseudomonas</taxon>
    </lineage>
</organism>
<protein>
    <submittedName>
        <fullName evidence="4">VCBS repeat-containing protein</fullName>
    </submittedName>
</protein>
<dbReference type="HOGENOM" id="CLU_224295_0_0_6"/>
<dbReference type="KEGG" id="pkc:PKB_2958"/>
<dbReference type="OrthoDB" id="9813456at2"/>
<dbReference type="STRING" id="1301098.PKB_2958"/>
<dbReference type="RefSeq" id="WP_043252830.1">
    <property type="nucleotide sequence ID" value="NZ_HG322950.1"/>
</dbReference>
<evidence type="ECO:0000313" key="4">
    <source>
        <dbReference type="EMBL" id="CDF84305.1"/>
    </source>
</evidence>
<dbReference type="Pfam" id="PF17803">
    <property type="entry name" value="Cadherin_4"/>
    <property type="match status" value="10"/>
</dbReference>
<reference evidence="4 5" key="2">
    <citation type="submission" date="2014-05" db="EMBL/GenBank/DDBJ databases">
        <title>Genome sequence of the 3-chlorobenzoate degrading bacterium Pseudomonas knackmussii B13 shows multiple evidence for horizontal gene transfer.</title>
        <authorList>
            <person name="Miyazaki R."/>
            <person name="Bertelli C."/>
            <person name="Falquet L."/>
            <person name="Robinson-Rechavi M."/>
            <person name="Gharib W."/>
            <person name="Roy S."/>
            <person name="Van der Meer J.R."/>
        </authorList>
    </citation>
    <scope>NUCLEOTIDE SEQUENCE [LARGE SCALE GENOMIC DNA]</scope>
    <source>
        <strain evidence="4 5">B13</strain>
    </source>
</reference>
<dbReference type="InterPro" id="IPR013783">
    <property type="entry name" value="Ig-like_fold"/>
</dbReference>
<feature type="domain" description="RapA2 cadherin-like" evidence="3">
    <location>
        <begin position="3367"/>
        <end position="3459"/>
    </location>
</feature>
<evidence type="ECO:0000256" key="1">
    <source>
        <dbReference type="SAM" id="MobiDB-lite"/>
    </source>
</evidence>
<reference evidence="4 5" key="1">
    <citation type="submission" date="2013-03" db="EMBL/GenBank/DDBJ databases">
        <authorList>
            <person name="Linke B."/>
        </authorList>
    </citation>
    <scope>NUCLEOTIDE SEQUENCE [LARGE SCALE GENOMIC DNA]</scope>
    <source>
        <strain evidence="4 5">B13</strain>
    </source>
</reference>
<dbReference type="eggNOG" id="COG3210">
    <property type="taxonomic scope" value="Bacteria"/>
</dbReference>
<dbReference type="Gene3D" id="2.60.40.740">
    <property type="match status" value="1"/>
</dbReference>
<evidence type="ECO:0000259" key="3">
    <source>
        <dbReference type="Pfam" id="PF17803"/>
    </source>
</evidence>
<feature type="domain" description="RapA2 cadherin-like" evidence="3">
    <location>
        <begin position="2965"/>
        <end position="3064"/>
    </location>
</feature>
<dbReference type="InterPro" id="IPR025592">
    <property type="entry name" value="DUF4347"/>
</dbReference>
<feature type="domain" description="RapA2 cadherin-like" evidence="3">
    <location>
        <begin position="3496"/>
        <end position="3584"/>
    </location>
</feature>
<feature type="domain" description="DUF4347" evidence="2">
    <location>
        <begin position="74"/>
        <end position="237"/>
    </location>
</feature>
<feature type="region of interest" description="Disordered" evidence="1">
    <location>
        <begin position="3254"/>
        <end position="3281"/>
    </location>
</feature>
<feature type="domain" description="RapA2 cadherin-like" evidence="3">
    <location>
        <begin position="2272"/>
        <end position="2372"/>
    </location>
</feature>
<dbReference type="InterPro" id="IPR010221">
    <property type="entry name" value="VCBS_dom"/>
</dbReference>
<sequence>MDLPNKPRSASLFRPRGQALALEPRILFDGAAASAAADQQHHADSDAQGDASHPASTPDAQAAAKAPATPSRTLVVVDARLENRDQLTANLGANVTTLVVDAGQDALAAISAALAQLGKVDSIQIFSHGASGQFTLGNRTYTSATLDSFGSTLGSWHNELNSGADIQLYGCDVGAGAAGQALVDRMAQWTGADVGASSNATGSAMAGGDWNLEVHKGAIDKSIALSASTLDHFQGLLADASPTVSISTADNNVLIGDQLTFNVTLSNPSTQVGYGPYIDLFLPATGKDGDDGITFVGATYLGQAVKSFVVTFDANGNATHPLARDASGNPLVITAASIGMKPGDQFVVLELPFASLTNGQPAITLQVTAHLSNLADTSLTDGNPDLTIKARGGFEFGNDSLNNPTVDPSLVEATLHPLVIHPTLVDLTQSINMTEGETATGPNFVHQQTVTVTPATGQTLHNVVVTQSVPGDVQVTAITPGAGGTITSITLRDGSVLTSPTAIAAAIASDSIFITSYSITYDTLSGPTNSTVSFYVPEVGADGEAVIDPNTGNPVTIDFGAPTATGQWTPLDPRDVTPPATEIDFSSTGDGAGGSFVAKAITLQKQAVIQNDVGSAGLSPGDTLRYTLNVALSDYFAFGQNLLDEGQFRITDTLADGQSLSGPLTMTISQNGTSATINLIYTTTVNADGTTILVIDIGESLLRNNGLFGALFGDLAFETAQTAATTAVISYNAVIGQAYASNHPPHSEINEGDSLGNNATVTATVLLDAINQGSDQSDGSTTTSTIPTSQVDITLLQVNGGNPPADGELNPGDLVTFRLSYDLVTGDYENFSLTAYLPLPLLNVSGVTWTTGNGVGQWHFGSGDSDPARAVTVTSGPGNSAVFTFGNYTVNQTAGGRIEVVFTLRVGDTPFADQRSLDVLAQSSQTTTIDKTVLVSSDVAQIVSVAEPELDIKHGVVSSSNGTVTGTTGTWAAPGSGGVPFTGRITDLAAVNGDVSNIDAGDTLRLATAIENTGGGGAYDVVTSIALPPNLSFVGGSLAAANLKIYRGDGTLLVLGTDYSVSGNTITFLDAGAVASLLPGRAGTTADSTGQNIVVITYDVTVNATIDASSTLQTTATLSNYASVEGGTDFTPTDLTETANEQVAAPVITKVFAGGTLDDGDSSAPHTTGSNLVVGESMLYDIVVKLPEGTTRNLTLDDLIPPGLRLDTRFNGGLGYQLILTSAASGGSLGSDFAGNIVISGIGGVGGTLGADGVDAHFTFSAFTTSADNNTGNNSFVIRVRLVVSNVIGNQENKSLQNSANLSYQDPDGDTPNGATPVNRQVNLSGGAPTVTVREPTLQVTQTITSTGSFGGYDEGDTITWDITISNTSGTAGFDLSLLDNLPTEIDGLTITGVTYSGGATNNGGVDFVIQGGQLVTANGANVDIANGGKIVIHLSGVVNAAAAGEAAISNTAQVQWTSLDGTSSTPDTVNDERTGVDGPLNSGVLNDYRAINGLLIPVTNGIRISRIGGVDATAPATDVNGNPSTSGTVENVVVGEIVRYRVAVLVPTGSNPDYQIRIELGPGLEFIPGSLNNILIALLSSANGGLTTDATNLISSGALNMLGNQNSDVAGSIHTDLSGTKPTGVWDINNGRLSIVTNADGSQTITFNLGNLTNNETTDNDIEGVVLEFNARVTNVAGNQGAPNGGTLIGVSAIEHVGINGGVDRGASGTIFERVVEPGFAGVDKQVIDISPGSGTTTTTVSVSFTQNGGVPAYNVHLQDQFPSGSNYQVQSILLNGTALNLASLPAGIRFTANGAISVDFDSLAVGDKVQVIYTVTVPNAVIADNPASSAVLTWTSLPTSFENAGWGGSIPGTAGSVDGERTGQDGAAGLNNYVLSDGAGLGIVQGTLWNDTASATNSVTPDGPGLAGQTVQLTWAGADGIFGNGDDRVFSTVTDASGHYQFALLPAGNFLIVVPQSFQLAANDRYKVRIDTDTGTSVTGLGSVNVLLGEGAIGTADAGYVHQNEAPVNTIAGQHGQEDTVLHLGGLAIADSDAGNGTLTITLTVVHGVLWQTATPPASDATPPGGAGRTLTLTGTLAQLNLLLGQVYYKGDQDYNSFRDSETLTMVTNDQGNFGDANNNGIPGENPGDALSDTDSVQIIVDPVNDAPIANPDTASATEAGGRLNTTPGTDPSGNVLTNDTDVDIATNNDILRVISAGLQGGTQFSVPNNNAILVVGAHGTLVISSAGGATYTVNNDDPAVQALRLFNQTLTEVFTYTISDLAGATSTTSITITIHGANDTPIGVNDEGSATEAGGVLNGTPGSDATGNVLDNDTDVDSVANGETKAVTGIRHLREIAPGGITDVTTAAPVVVVGTYGTLTINANGTYTYVIDNENTAVQRLVVGDQLFEYFTYRVTDAGGLSDLAELRITINGAYDNPVASDDQAAAQAAATNDPTLESNPSGNVILFPSRPGNTDNGVDNDVDRVDRPNTNLHVTGISSATEASTPGMTGVAAGTTSANGTVILATYAEQNGTQITDPAAFGTLTIGADGSFQFDVNSTNAKIQALGAGQTLQVIYTYEITDTEGLTDRAQLVITIKGVNDPPVAQIVVGTAVEKGGVNNQLPGVDPAGDVTQNAFDPDGDPISVASVGTGATPDTNVIVGSPTVLVGLYGTLTINSDGTYSYVLNNADPTVQGLRTAADRLIDGFSYKLTDGKGGFSDPAFLFIVIHGQNDNPVAVDDGATAVEAGGINNNQPGVDPTGNVLTNDSDVDAVANGETTTVSAVRTGAEAGTGTAGTLGVELRGTYGWLTLNADGTYRYRLDNSNAAVQALRTSADQLVDTFTYTVIDTALATDQATLRITITGANDTPVAVNDAASAVEAGGVNNGTPGVNPTGNVLSNDSDVDAGDVLTVSGIRQGAQLGTVGSALVGAYGTLTLNANGTYSYIVDNSNPLVEALRVDSDTLQEVFTYTIRDLAGATATATLTITIHGRNDAPHAGSIAVIAVEAGGTHNNIPGTTPSDDVLRFATDVDAFQETRLVSGVRFGDRSVGTAFTPVTGLGVTVMNGQYGVLTIGRDGKFAYTLNNQLAAVEALKAGETLTEFFTYVVADREGATDIGLMRVTIQGAYDAPVANDDLSLALASKPGISSGFDPNGQVLTNDTDVDANDSKNVSGIRAGQEVAGGALTAGNAGTDKSNGTLIDGLYGQLIIGADGTYTYHVDNNNPTVQSLGLLQTLDDYFTYEVRDGGNLVDLAQIRVVVFGLNSPPVANPDSADATEAGGLHNATPGTNPSGNVLSNDTDLENNTLTVTQIRTGTDTSVPPNGTVGTPLKGLYGTLTLNADGTWSYQVDNANPAVEALRLAGQTLSDVFTYTVADIWNATGNTQLVIVIHGANDTPIAQDDAATAVEAGGVANGTPGVNPTGNVLSNDTDVDSVANGETRTVVTFSSETGQSGAAGSVVQGRYGTLVINADGSYLYTLNNVDPVVQALRTAGETLREIFTYRMRDTAGATSDAHLTLTIQGTNDNPVARDDSGVASDQFPAPQTSGNVLPNDSDVDGGDALTVVGVRTGAENGSGTAGTIGRVLAGRYGFLTLNADGSYTYAIDQTNPEVLAAAGLGRVLQDVFTYTIADRAGATDQAQLTLALNIASPYIAPPGGPYFGQDGDDDGYTTAHLGVQPAIFIQPVVRRVEDNVMISAWGADGSDTRFFATPEIESRTFSERLQGQREEFVGAAVAQSRLDSDRDLAWIRGNHDRLALTGDGLLSDPSLWAPRASDMVNSAEKPAQTARGFRAQLRDAAKRRGNTQ</sequence>
<feature type="compositionally biased region" description="Polar residues" evidence="1">
    <location>
        <begin position="3268"/>
        <end position="3281"/>
    </location>
</feature>
<dbReference type="InterPro" id="IPR040853">
    <property type="entry name" value="RapA2_cadherin-like"/>
</dbReference>
<proteinExistence type="predicted"/>
<feature type="domain" description="RapA2 cadherin-like" evidence="3">
    <location>
        <begin position="3103"/>
        <end position="3200"/>
    </location>
</feature>
<feature type="compositionally biased region" description="Polar residues" evidence="1">
    <location>
        <begin position="1459"/>
        <end position="1469"/>
    </location>
</feature>
<feature type="region of interest" description="Disordered" evidence="1">
    <location>
        <begin position="2149"/>
        <end position="2177"/>
    </location>
</feature>
<dbReference type="eggNOG" id="COG2931">
    <property type="taxonomic scope" value="Bacteria"/>
</dbReference>
<feature type="region of interest" description="Disordered" evidence="1">
    <location>
        <begin position="1297"/>
        <end position="1316"/>
    </location>
</feature>
<evidence type="ECO:0000313" key="5">
    <source>
        <dbReference type="Proteomes" id="UP000025241"/>
    </source>
</evidence>
<dbReference type="eggNOG" id="COG2202">
    <property type="taxonomic scope" value="Bacteria"/>
</dbReference>
<dbReference type="Pfam" id="PF14252">
    <property type="entry name" value="DUF4347"/>
    <property type="match status" value="1"/>
</dbReference>
<dbReference type="eggNOG" id="COG1361">
    <property type="taxonomic scope" value="Bacteria"/>
</dbReference>
<gene>
    <name evidence="4" type="ORF">PKB_2958</name>
</gene>
<dbReference type="Gene3D" id="2.60.40.10">
    <property type="entry name" value="Immunoglobulins"/>
    <property type="match status" value="8"/>
</dbReference>
<feature type="compositionally biased region" description="Low complexity" evidence="1">
    <location>
        <begin position="46"/>
        <end position="69"/>
    </location>
</feature>
<accession>A0A024HGY8</accession>